<dbReference type="OrthoDB" id="9802553at2"/>
<evidence type="ECO:0000259" key="9">
    <source>
        <dbReference type="Pfam" id="PF06429"/>
    </source>
</evidence>
<accession>A0A0D6Z590</accession>
<dbReference type="GO" id="GO:0005198">
    <property type="term" value="F:structural molecule activity"/>
    <property type="evidence" value="ECO:0007669"/>
    <property type="project" value="UniProtKB-UniRule"/>
</dbReference>
<sequence>MRSTFMGLETARRGMYTQQSALQTTGHNIANANTPGYSRQRINFEQTEPYPNAALNRPQIPGQVGTGVKAGSIQRVRESFLDVQYRGENNKLGYWETRAEAYNKLEEVLNEPSESGLSKTMDQFWQSLQDLAVNPTNPGARSVVRQRGIAVAETFNYLHNSLSSIQRDLKNEVSVSEKEINSLTYQISKINGQIADVEPHGYLPNDLYDERDRLIDELSSLVNIKVDYTSSSGGALQMADGQAVIKMVSDSGKELGILVSGDRQNDVTVNFDGASEAVKTISIGSSTFDFTDLHSTGKLQALVDSYGYEEGGKVAGVYPDMMKELDNLAYAFATEFNAVHAKGVSPNDIVNAEKAENPFFADAENVPIQRAGFAGRIELAQEIHNSLDNIATAQGEEKLDANGVPYVDATVGDSSNALALADVFNKPLEYLEDFTPTDPADDELANFRNYYEGVIGGMAVLSQEAVRLTQNSNSLRESVDNRRKSVSSVSLDEEMTNMIQFQHAYNASARMISLQDEMLDKIINGMGTAGR</sequence>
<evidence type="ECO:0000256" key="3">
    <source>
        <dbReference type="ARBA" id="ARBA00009677"/>
    </source>
</evidence>
<feature type="domain" description="Flagellar basal-body/hook protein C-terminal" evidence="9">
    <location>
        <begin position="487"/>
        <end position="524"/>
    </location>
</feature>
<dbReference type="InterPro" id="IPR010930">
    <property type="entry name" value="Flg_bb/hook_C_dom"/>
</dbReference>
<dbReference type="InterPro" id="IPR002371">
    <property type="entry name" value="FlgK"/>
</dbReference>
<comment type="subcellular location">
    <subcellularLocation>
        <location evidence="1 7">Bacterial flagellum</location>
    </subcellularLocation>
    <subcellularLocation>
        <location evidence="2 7">Secreted</location>
    </subcellularLocation>
</comment>
<evidence type="ECO:0000256" key="5">
    <source>
        <dbReference type="ARBA" id="ARBA00022525"/>
    </source>
</evidence>
<keyword evidence="6 7" id="KW-0975">Bacterial flagellum</keyword>
<evidence type="ECO:0000313" key="11">
    <source>
        <dbReference type="EMBL" id="KIY20742.1"/>
    </source>
</evidence>
<organism evidence="11 12">
    <name type="scientific">Mesobacillus subterraneus</name>
    <dbReference type="NCBI Taxonomy" id="285983"/>
    <lineage>
        <taxon>Bacteria</taxon>
        <taxon>Bacillati</taxon>
        <taxon>Bacillota</taxon>
        <taxon>Bacilli</taxon>
        <taxon>Bacillales</taxon>
        <taxon>Bacillaceae</taxon>
        <taxon>Mesobacillus</taxon>
    </lineage>
</organism>
<feature type="domain" description="Flagellar hook-associated protein FlgK helical" evidence="10">
    <location>
        <begin position="103"/>
        <end position="347"/>
    </location>
</feature>
<dbReference type="PATRIC" id="fig|285983.3.peg.2991"/>
<evidence type="ECO:0000313" key="12">
    <source>
        <dbReference type="Proteomes" id="UP000032512"/>
    </source>
</evidence>
<keyword evidence="11" id="KW-0282">Flagellum</keyword>
<evidence type="ECO:0000259" key="10">
    <source>
        <dbReference type="Pfam" id="PF22638"/>
    </source>
</evidence>
<proteinExistence type="inferred from homology"/>
<dbReference type="InterPro" id="IPR001444">
    <property type="entry name" value="Flag_bb_rod_N"/>
</dbReference>
<evidence type="ECO:0000256" key="1">
    <source>
        <dbReference type="ARBA" id="ARBA00004365"/>
    </source>
</evidence>
<evidence type="ECO:0000256" key="6">
    <source>
        <dbReference type="ARBA" id="ARBA00023143"/>
    </source>
</evidence>
<comment type="caution">
    <text evidence="11">The sequence shown here is derived from an EMBL/GenBank/DDBJ whole genome shotgun (WGS) entry which is preliminary data.</text>
</comment>
<dbReference type="Pfam" id="PF00460">
    <property type="entry name" value="Flg_bb_rod"/>
    <property type="match status" value="1"/>
</dbReference>
<dbReference type="Pfam" id="PF06429">
    <property type="entry name" value="Flg_bbr_C"/>
    <property type="match status" value="1"/>
</dbReference>
<dbReference type="PRINTS" id="PR01005">
    <property type="entry name" value="FLGHOOKAP1"/>
</dbReference>
<dbReference type="GO" id="GO:0009424">
    <property type="term" value="C:bacterial-type flagellum hook"/>
    <property type="evidence" value="ECO:0007669"/>
    <property type="project" value="UniProtKB-UniRule"/>
</dbReference>
<dbReference type="Pfam" id="PF22638">
    <property type="entry name" value="FlgK_D1"/>
    <property type="match status" value="1"/>
</dbReference>
<gene>
    <name evidence="7 11" type="primary">flgK</name>
    <name evidence="11" type="ORF">UB32_17575</name>
</gene>
<evidence type="ECO:0000256" key="7">
    <source>
        <dbReference type="RuleBase" id="RU362065"/>
    </source>
</evidence>
<dbReference type="EMBL" id="JXIQ01000188">
    <property type="protein sequence ID" value="KIY20742.1"/>
    <property type="molecule type" value="Genomic_DNA"/>
</dbReference>
<dbReference type="GO" id="GO:0044780">
    <property type="term" value="P:bacterial-type flagellum assembly"/>
    <property type="evidence" value="ECO:0007669"/>
    <property type="project" value="InterPro"/>
</dbReference>
<keyword evidence="11" id="KW-0969">Cilium</keyword>
<keyword evidence="12" id="KW-1185">Reference proteome</keyword>
<dbReference type="GO" id="GO:0005576">
    <property type="term" value="C:extracellular region"/>
    <property type="evidence" value="ECO:0007669"/>
    <property type="project" value="UniProtKB-SubCell"/>
</dbReference>
<dbReference type="AlphaFoldDB" id="A0A0D6Z590"/>
<reference evidence="11 12" key="1">
    <citation type="submission" date="2015-01" db="EMBL/GenBank/DDBJ databases">
        <title>Draft genome sequences of the supercritical CO2 tolerant bacteria Bacillus subterraneus MITOT1 and Bacillus cereus MIT0214.</title>
        <authorList>
            <person name="Peet K.C."/>
            <person name="Thompson J.R."/>
        </authorList>
    </citation>
    <scope>NUCLEOTIDE SEQUENCE [LARGE SCALE GENOMIC DNA]</scope>
    <source>
        <strain evidence="11 12">MITOT1</strain>
    </source>
</reference>
<dbReference type="NCBIfam" id="TIGR02492">
    <property type="entry name" value="flgK_ends"/>
    <property type="match status" value="1"/>
</dbReference>
<protein>
    <recommendedName>
        <fullName evidence="4 7">Flagellar hook-associated protein 1</fullName>
        <shortName evidence="7">HAP1</shortName>
    </recommendedName>
</protein>
<dbReference type="PANTHER" id="PTHR30033">
    <property type="entry name" value="FLAGELLAR HOOK-ASSOCIATED PROTEIN 1"/>
    <property type="match status" value="1"/>
</dbReference>
<dbReference type="RefSeq" id="WP_044396239.1">
    <property type="nucleotide sequence ID" value="NZ_JXIQ01000188.1"/>
</dbReference>
<comment type="similarity">
    <text evidence="3 7">Belongs to the flagella basal body rod proteins family.</text>
</comment>
<dbReference type="PANTHER" id="PTHR30033:SF1">
    <property type="entry name" value="FLAGELLAR HOOK-ASSOCIATED PROTEIN 1"/>
    <property type="match status" value="1"/>
</dbReference>
<dbReference type="Proteomes" id="UP000032512">
    <property type="component" value="Unassembled WGS sequence"/>
</dbReference>
<dbReference type="SUPFAM" id="SSF64518">
    <property type="entry name" value="Phase 1 flagellin"/>
    <property type="match status" value="1"/>
</dbReference>
<name>A0A0D6Z590_9BACI</name>
<keyword evidence="11" id="KW-0966">Cell projection</keyword>
<evidence type="ECO:0000256" key="2">
    <source>
        <dbReference type="ARBA" id="ARBA00004613"/>
    </source>
</evidence>
<evidence type="ECO:0000256" key="4">
    <source>
        <dbReference type="ARBA" id="ARBA00016244"/>
    </source>
</evidence>
<evidence type="ECO:0000259" key="8">
    <source>
        <dbReference type="Pfam" id="PF00460"/>
    </source>
</evidence>
<feature type="domain" description="Flagellar basal body rod protein N-terminal" evidence="8">
    <location>
        <begin position="8"/>
        <end position="37"/>
    </location>
</feature>
<keyword evidence="5 7" id="KW-0964">Secreted</keyword>
<dbReference type="InterPro" id="IPR053927">
    <property type="entry name" value="FlgK_helical"/>
</dbReference>